<name>A0AAJ0IBC3_9PEZI</name>
<dbReference type="GeneID" id="87876477"/>
<reference evidence="1 2" key="1">
    <citation type="journal article" date="2023" name="Mol. Phylogenet. Evol.">
        <title>Genome-scale phylogeny and comparative genomics of the fungal order Sordariales.</title>
        <authorList>
            <person name="Hensen N."/>
            <person name="Bonometti L."/>
            <person name="Westerberg I."/>
            <person name="Brannstrom I.O."/>
            <person name="Guillou S."/>
            <person name="Cros-Aarteil S."/>
            <person name="Calhoun S."/>
            <person name="Haridas S."/>
            <person name="Kuo A."/>
            <person name="Mondo S."/>
            <person name="Pangilinan J."/>
            <person name="Riley R."/>
            <person name="LaButti K."/>
            <person name="Andreopoulos B."/>
            <person name="Lipzen A."/>
            <person name="Chen C."/>
            <person name="Yan M."/>
            <person name="Daum C."/>
            <person name="Ng V."/>
            <person name="Clum A."/>
            <person name="Steindorff A."/>
            <person name="Ohm R.A."/>
            <person name="Martin F."/>
            <person name="Silar P."/>
            <person name="Natvig D.O."/>
            <person name="Lalanne C."/>
            <person name="Gautier V."/>
            <person name="Ament-Velasquez S.L."/>
            <person name="Kruys A."/>
            <person name="Hutchinson M.I."/>
            <person name="Powell A.J."/>
            <person name="Barry K."/>
            <person name="Miller A.N."/>
            <person name="Grigoriev I.V."/>
            <person name="Debuchy R."/>
            <person name="Gladieux P."/>
            <person name="Hiltunen Thoren M."/>
            <person name="Johannesson H."/>
        </authorList>
    </citation>
    <scope>NUCLEOTIDE SEQUENCE [LARGE SCALE GENOMIC DNA]</scope>
    <source>
        <strain evidence="1 2">FGSC 10403</strain>
    </source>
</reference>
<dbReference type="AlphaFoldDB" id="A0AAJ0IBC3"/>
<accession>A0AAJ0IBC3</accession>
<dbReference type="RefSeq" id="XP_062694752.1">
    <property type="nucleotide sequence ID" value="XM_062838855.1"/>
</dbReference>
<dbReference type="Proteomes" id="UP001285908">
    <property type="component" value="Unassembled WGS sequence"/>
</dbReference>
<comment type="caution">
    <text evidence="1">The sequence shown here is derived from an EMBL/GenBank/DDBJ whole genome shotgun (WGS) entry which is preliminary data.</text>
</comment>
<protein>
    <submittedName>
        <fullName evidence="1">Uncharacterized protein</fullName>
    </submittedName>
</protein>
<evidence type="ECO:0000313" key="1">
    <source>
        <dbReference type="EMBL" id="KAK3495323.1"/>
    </source>
</evidence>
<organism evidence="1 2">
    <name type="scientific">Neurospora hispaniola</name>
    <dbReference type="NCBI Taxonomy" id="588809"/>
    <lineage>
        <taxon>Eukaryota</taxon>
        <taxon>Fungi</taxon>
        <taxon>Dikarya</taxon>
        <taxon>Ascomycota</taxon>
        <taxon>Pezizomycotina</taxon>
        <taxon>Sordariomycetes</taxon>
        <taxon>Sordariomycetidae</taxon>
        <taxon>Sordariales</taxon>
        <taxon>Sordariaceae</taxon>
        <taxon>Neurospora</taxon>
    </lineage>
</organism>
<evidence type="ECO:0000313" key="2">
    <source>
        <dbReference type="Proteomes" id="UP001285908"/>
    </source>
</evidence>
<gene>
    <name evidence="1" type="ORF">B0T23DRAFT_404055</name>
</gene>
<sequence length="130" mass="13629">MAPHLSTTSGDEGEGASASHLIDASIINHGNAIETTPHHIMAAASPASGQVIGSIIHQGTGSFLNPIEGQAGNFIPSANTTTPHRPFMDSPTHEGTDPIPEEGAVPVADPFILDFDISICKRRKIGHTYR</sequence>
<keyword evidence="2" id="KW-1185">Reference proteome</keyword>
<proteinExistence type="predicted"/>
<dbReference type="EMBL" id="JAULSX010000003">
    <property type="protein sequence ID" value="KAK3495323.1"/>
    <property type="molecule type" value="Genomic_DNA"/>
</dbReference>